<accession>A0A0Q0S9H4</accession>
<dbReference type="Proteomes" id="UP000050443">
    <property type="component" value="Unassembled WGS sequence"/>
</dbReference>
<protein>
    <submittedName>
        <fullName evidence="2">Uncharacterized protein</fullName>
    </submittedName>
</protein>
<dbReference type="PATRIC" id="fig|362413.3.peg.268"/>
<feature type="compositionally biased region" description="Low complexity" evidence="1">
    <location>
        <begin position="416"/>
        <end position="440"/>
    </location>
</feature>
<gene>
    <name evidence="2" type="ORF">RC62_281</name>
</gene>
<dbReference type="EMBL" id="JRLF01000010">
    <property type="protein sequence ID" value="KQB40391.1"/>
    <property type="molecule type" value="Genomic_DNA"/>
</dbReference>
<reference evidence="2 3" key="1">
    <citation type="submission" date="2014-09" db="EMBL/GenBank/DDBJ databases">
        <title>Genome sequence of Flavobacterium aquidurense RC62.</title>
        <authorList>
            <person name="Kim J.F."/>
            <person name="Kwak M.-J."/>
        </authorList>
    </citation>
    <scope>NUCLEOTIDE SEQUENCE [LARGE SCALE GENOMIC DNA]</scope>
    <source>
        <strain evidence="2 3">RC62</strain>
    </source>
</reference>
<evidence type="ECO:0000313" key="2">
    <source>
        <dbReference type="EMBL" id="KQB40391.1"/>
    </source>
</evidence>
<proteinExistence type="predicted"/>
<dbReference type="STRING" id="362413.RC62_281"/>
<evidence type="ECO:0000256" key="1">
    <source>
        <dbReference type="SAM" id="MobiDB-lite"/>
    </source>
</evidence>
<sequence>MLYFTKKQDYLLMKKFYKIHLSVLFIMLSVVFSYGQDIAPPKEQGAASSAIEKIEASDRWVDKFSNQDLVELPIGIRKTVSNVQYSIGITKAVFSPEYTTLTVFCRVDIPQKDKNGQPMQLFFGADNVKLSHQGGIVGEAKLVLLGNVDIPFSDNKWQVSLYGGFDMATGNVKDLTYVTMDCDGFKEMKISGAVEFSRNLILPIDPVTKTVDEAKTTVPKTYYNGKTVQIPNRVRGDFSFTASSWNDILVNVSLQPFTLKDKRNGKDFDGNFQFLVSNAVLDLSDLKNDPTVVFPEYYAKNALLVPSQESWKGVFIQTFDVGLPKEFQTTDTASSKERLHVGAQNLIIDKFGVSGTFYADNVFPLDRGITSQEKSWAYSLDHIDVTIAANTFVKANLNGQILLPISKAATEKKETAAATTPSTTTPATGTANAATTPAKPAQTNRAGLAYSGFISMQEQQLVVVTKDSIAFDIWKAKALLLPNSSIELKLVNGKFLPKANLNGEVSFGTNKGASDEKDVEGKKTVDFKGISFENLQLQTVSPIISVRNMGYKGTVAFGNFPVSIGNINVAINGDNSRIDFDLGINLMESVGAGATARIGIKGKMYDDGYRQRSKYDGLDLSAINIDCKFSGLTIKGGLILMEKDPVYGNGFNADLEVDVAGVVNVKAKAIFGRTTFRYWYFDAAVKWPPVPAPFMITGFGGGAYYKMHRNPDVAIGDFSPSGLSYTPDDKISLGVKALIYFNIGSESVCDGEAGFEIAFNSKGGVNRLAIFGKANVMAKIPGLKNVTDLMGKVASNVTSKKSFMGITENDLKGSFASKYIPEAKEAIPGDLSAAVGIKMAAAVEFDFQNNSMHATTDVYINTPGNFLSGIGEGGRAVWGVFHKDPKDWYMYMGTPDDRCGIKIGVAGMYLKTTSYFMAGTLLPGSPPPPAVVAQILGVDAKELDYMRDENALKNGGGVAFGASLDFDTGDLSFLLFYARFQAGMGFDIMLKDYQEARCSNTGERVGINGWYANGQSYAYLQGELGIRIKLSFLKLKVPIISGGAAVLLQAKLPNPVWMRGYVAGNMNVLGGLIKGKFRFKFELGEECQFENASPLGGLKLITDVTPKQSSTDIDVFAVPQAAFSMKVNEAFVIPEDVGDVTYKVILEKFKIFDGTKEIPGVLEWSSMKDRANFVSTDILPPNKELKVQVEVSFQKMVNGSFQPIKVDGKVATEFEERLFTTGGAPNHIPLTNIKYSYPVVDQKYFLEEEYPKGYIQLKRGQDYLFEDSNWETNIKVDQDGTSTAKATAFNYDTSTNEVYYDLPNIDQDKKYNFSIVSSIKQTPSRNTTAATKTNTISNEGNDIQIKENQADALSKAEGTIERLTYSFNTSKYKTFTAKMNSISTQNYNFWPLYSDVIYLTNTISSQEAFDLADLQGVNYSDNKPIIIAQSKLNDEYYGTDIYPYLYKDYPVNGNYAISNRDTSELGVIPAKAIPVNAYYMTSIENNVNQSWTKGNFPYKYNLPLIYKQDWVDLDNQIINGYVNGDTSIEAIAKRFKNSTFQFMRYGNYEIVMKYNLPGDKQANEFTYKYRNNNNFR</sequence>
<evidence type="ECO:0000313" key="3">
    <source>
        <dbReference type="Proteomes" id="UP000050443"/>
    </source>
</evidence>
<comment type="caution">
    <text evidence="2">The sequence shown here is derived from an EMBL/GenBank/DDBJ whole genome shotgun (WGS) entry which is preliminary data.</text>
</comment>
<feature type="region of interest" description="Disordered" evidence="1">
    <location>
        <begin position="413"/>
        <end position="440"/>
    </location>
</feature>
<organism evidence="2 3">
    <name type="scientific">Flavobacterium aquidurense</name>
    <dbReference type="NCBI Taxonomy" id="362413"/>
    <lineage>
        <taxon>Bacteria</taxon>
        <taxon>Pseudomonadati</taxon>
        <taxon>Bacteroidota</taxon>
        <taxon>Flavobacteriia</taxon>
        <taxon>Flavobacteriales</taxon>
        <taxon>Flavobacteriaceae</taxon>
        <taxon>Flavobacterium</taxon>
    </lineage>
</organism>
<name>A0A0Q0S9H4_9FLAO</name>